<dbReference type="GO" id="GO:0004659">
    <property type="term" value="F:prenyltransferase activity"/>
    <property type="evidence" value="ECO:0007669"/>
    <property type="project" value="InterPro"/>
</dbReference>
<accession>A0A095X0I6</accession>
<protein>
    <submittedName>
        <fullName evidence="9">1,4-dihydroxy-2-naphthoate prenyltransferase</fullName>
    </submittedName>
</protein>
<feature type="transmembrane region" description="Helical" evidence="8">
    <location>
        <begin position="224"/>
        <end position="245"/>
    </location>
</feature>
<dbReference type="Pfam" id="PF01040">
    <property type="entry name" value="UbiA"/>
    <property type="match status" value="1"/>
</dbReference>
<keyword evidence="7 8" id="KW-0472">Membrane</keyword>
<feature type="transmembrane region" description="Helical" evidence="8">
    <location>
        <begin position="21"/>
        <end position="38"/>
    </location>
</feature>
<name>A0A095X0I6_9FIRM</name>
<evidence type="ECO:0000256" key="2">
    <source>
        <dbReference type="ARBA" id="ARBA00004863"/>
    </source>
</evidence>
<dbReference type="PIRSF" id="PIRSF005355">
    <property type="entry name" value="UBIAD1"/>
    <property type="match status" value="1"/>
</dbReference>
<feature type="transmembrane region" description="Helical" evidence="8">
    <location>
        <begin position="122"/>
        <end position="138"/>
    </location>
</feature>
<keyword evidence="5 8" id="KW-0812">Transmembrane</keyword>
<feature type="transmembrane region" description="Helical" evidence="8">
    <location>
        <begin position="179"/>
        <end position="200"/>
    </location>
</feature>
<evidence type="ECO:0000256" key="4">
    <source>
        <dbReference type="ARBA" id="ARBA00022679"/>
    </source>
</evidence>
<dbReference type="InterPro" id="IPR026046">
    <property type="entry name" value="UBIAD1"/>
</dbReference>
<keyword evidence="4 9" id="KW-0808">Transferase</keyword>
<dbReference type="EMBL" id="JRMW01000040">
    <property type="protein sequence ID" value="KGF03313.1"/>
    <property type="molecule type" value="Genomic_DNA"/>
</dbReference>
<evidence type="ECO:0000313" key="9">
    <source>
        <dbReference type="EMBL" id="KGF03313.1"/>
    </source>
</evidence>
<evidence type="ECO:0000256" key="5">
    <source>
        <dbReference type="ARBA" id="ARBA00022692"/>
    </source>
</evidence>
<dbReference type="PANTHER" id="PTHR13929:SF0">
    <property type="entry name" value="UBIA PRENYLTRANSFERASE DOMAIN-CONTAINING PROTEIN 1"/>
    <property type="match status" value="1"/>
</dbReference>
<evidence type="ECO:0000256" key="6">
    <source>
        <dbReference type="ARBA" id="ARBA00022989"/>
    </source>
</evidence>
<evidence type="ECO:0000313" key="10">
    <source>
        <dbReference type="Proteomes" id="UP000029579"/>
    </source>
</evidence>
<organism evidence="9 10">
    <name type="scientific">Anaerococcus lactolyticus S7-1-13</name>
    <dbReference type="NCBI Taxonomy" id="1284686"/>
    <lineage>
        <taxon>Bacteria</taxon>
        <taxon>Bacillati</taxon>
        <taxon>Bacillota</taxon>
        <taxon>Tissierellia</taxon>
        <taxon>Tissierellales</taxon>
        <taxon>Peptoniphilaceae</taxon>
        <taxon>Anaerococcus</taxon>
    </lineage>
</organism>
<dbReference type="PANTHER" id="PTHR13929">
    <property type="entry name" value="1,4-DIHYDROXY-2-NAPHTHOATE OCTAPRENYLTRANSFERASE"/>
    <property type="match status" value="1"/>
</dbReference>
<dbReference type="GO" id="GO:0042371">
    <property type="term" value="P:vitamin K biosynthetic process"/>
    <property type="evidence" value="ECO:0007669"/>
    <property type="project" value="TreeGrafter"/>
</dbReference>
<sequence length="306" mass="33563">MQTYQRMTVKNIINFANPKSFVASVIPAIFGILLSLKFGYSISLIRALALIFACVFLQASVNTINDYSDFVNGVDSIDDNLKEDDNVMFYNHIRPKSVDNLGWIFLGLGIGLGLLALDGINYASIVIGIIATLTVLFYSKGPFPISYLPIGELTSGLVMGGLIPLGVNATISGRLNPEILAHSLPFILGIALIMMSNNASDIEKDKRAKRYTLAVVMGREKIRILYKITVGLWIVSQLVLTYYLLGYLFLGINLILFMIKGKFLKNLIFASLLPEARIGQMMSIGMANVLINGTYLLCLALSFIGS</sequence>
<dbReference type="InterPro" id="IPR000537">
    <property type="entry name" value="UbiA_prenyltransferase"/>
</dbReference>
<evidence type="ECO:0000256" key="7">
    <source>
        <dbReference type="ARBA" id="ARBA00023136"/>
    </source>
</evidence>
<dbReference type="GO" id="GO:0009234">
    <property type="term" value="P:menaquinone biosynthetic process"/>
    <property type="evidence" value="ECO:0007669"/>
    <property type="project" value="UniProtKB-UniPathway"/>
</dbReference>
<dbReference type="Proteomes" id="UP000029579">
    <property type="component" value="Unassembled WGS sequence"/>
</dbReference>
<dbReference type="eggNOG" id="COG1575">
    <property type="taxonomic scope" value="Bacteria"/>
</dbReference>
<comment type="pathway">
    <text evidence="2">Quinol/quinone metabolism; menaquinone biosynthesis.</text>
</comment>
<dbReference type="OrthoDB" id="9767568at2"/>
<dbReference type="GO" id="GO:0016020">
    <property type="term" value="C:membrane"/>
    <property type="evidence" value="ECO:0007669"/>
    <property type="project" value="UniProtKB-SubCell"/>
</dbReference>
<comment type="subcellular location">
    <subcellularLocation>
        <location evidence="1">Membrane</location>
        <topology evidence="1">Multi-pass membrane protein</topology>
    </subcellularLocation>
</comment>
<feature type="transmembrane region" description="Helical" evidence="8">
    <location>
        <begin position="285"/>
        <end position="304"/>
    </location>
</feature>
<dbReference type="AlphaFoldDB" id="A0A095X0I6"/>
<gene>
    <name evidence="9" type="ORF">HMPREF1630_07660</name>
</gene>
<evidence type="ECO:0000256" key="8">
    <source>
        <dbReference type="SAM" id="Phobius"/>
    </source>
</evidence>
<evidence type="ECO:0000256" key="1">
    <source>
        <dbReference type="ARBA" id="ARBA00004141"/>
    </source>
</evidence>
<proteinExistence type="predicted"/>
<dbReference type="UniPathway" id="UPA00079"/>
<keyword evidence="6 8" id="KW-1133">Transmembrane helix</keyword>
<keyword evidence="3" id="KW-0474">Menaquinone biosynthesis</keyword>
<feature type="transmembrane region" description="Helical" evidence="8">
    <location>
        <begin position="145"/>
        <end position="167"/>
    </location>
</feature>
<evidence type="ECO:0000256" key="3">
    <source>
        <dbReference type="ARBA" id="ARBA00022428"/>
    </source>
</evidence>
<dbReference type="CDD" id="cd13962">
    <property type="entry name" value="PT_UbiA_UBIAD1"/>
    <property type="match status" value="1"/>
</dbReference>
<feature type="transmembrane region" description="Helical" evidence="8">
    <location>
        <begin position="98"/>
        <end position="116"/>
    </location>
</feature>
<comment type="caution">
    <text evidence="9">The sequence shown here is derived from an EMBL/GenBank/DDBJ whole genome shotgun (WGS) entry which is preliminary data.</text>
</comment>
<feature type="transmembrane region" description="Helical" evidence="8">
    <location>
        <begin position="44"/>
        <end position="61"/>
    </location>
</feature>
<dbReference type="RefSeq" id="WP_037328471.1">
    <property type="nucleotide sequence ID" value="NZ_JRMW01000040.1"/>
</dbReference>
<dbReference type="InterPro" id="IPR044878">
    <property type="entry name" value="UbiA_sf"/>
</dbReference>
<reference evidence="9 10" key="1">
    <citation type="submission" date="2014-07" db="EMBL/GenBank/DDBJ databases">
        <authorList>
            <person name="McCorrison J."/>
            <person name="Sanka R."/>
            <person name="Torralba M."/>
            <person name="Gillis M."/>
            <person name="Haft D.H."/>
            <person name="Methe B."/>
            <person name="Sutton G."/>
            <person name="Nelson K.E."/>
        </authorList>
    </citation>
    <scope>NUCLEOTIDE SEQUENCE [LARGE SCALE GENOMIC DNA]</scope>
    <source>
        <strain evidence="9 10">S7-1-13</strain>
    </source>
</reference>
<dbReference type="Gene3D" id="1.10.357.140">
    <property type="entry name" value="UbiA prenyltransferase"/>
    <property type="match status" value="1"/>
</dbReference>